<gene>
    <name evidence="3" type="ORF">NWFMUON74_61740</name>
</gene>
<reference evidence="3 4" key="1">
    <citation type="submission" date="2020-08" db="EMBL/GenBank/DDBJ databases">
        <title>Genome Sequencing of Nocardia wallacei strain FMUON74 and assembly.</title>
        <authorList>
            <person name="Toyokawa M."/>
            <person name="Uesaka K."/>
        </authorList>
    </citation>
    <scope>NUCLEOTIDE SEQUENCE [LARGE SCALE GENOMIC DNA]</scope>
    <source>
        <strain evidence="3 4">FMUON74</strain>
    </source>
</reference>
<feature type="transmembrane region" description="Helical" evidence="2">
    <location>
        <begin position="6"/>
        <end position="29"/>
    </location>
</feature>
<keyword evidence="4" id="KW-1185">Reference proteome</keyword>
<sequence>MSDLVTLLVSSGVVTTAGGVVGAAIGAFAGRRGKRLKSADYAEIAARVSTSGATMSQAIAEDLREDNKQLDLKVDRLESSVERLSSRVAELTDAVWVAIRRIESHGHDATDLRAVITGRTNGTPPPL</sequence>
<protein>
    <submittedName>
        <fullName evidence="3">Uncharacterized protein</fullName>
    </submittedName>
</protein>
<evidence type="ECO:0000256" key="1">
    <source>
        <dbReference type="SAM" id="Coils"/>
    </source>
</evidence>
<evidence type="ECO:0000313" key="3">
    <source>
        <dbReference type="EMBL" id="BCK58402.1"/>
    </source>
</evidence>
<organism evidence="3 4">
    <name type="scientific">Nocardia wallacei</name>
    <dbReference type="NCBI Taxonomy" id="480035"/>
    <lineage>
        <taxon>Bacteria</taxon>
        <taxon>Bacillati</taxon>
        <taxon>Actinomycetota</taxon>
        <taxon>Actinomycetes</taxon>
        <taxon>Mycobacteriales</taxon>
        <taxon>Nocardiaceae</taxon>
        <taxon>Nocardia</taxon>
    </lineage>
</organism>
<evidence type="ECO:0000313" key="4">
    <source>
        <dbReference type="Proteomes" id="UP000516173"/>
    </source>
</evidence>
<dbReference type="Proteomes" id="UP000516173">
    <property type="component" value="Chromosome"/>
</dbReference>
<dbReference type="EMBL" id="AP023396">
    <property type="protein sequence ID" value="BCK58402.1"/>
    <property type="molecule type" value="Genomic_DNA"/>
</dbReference>
<keyword evidence="2" id="KW-1133">Transmembrane helix</keyword>
<proteinExistence type="predicted"/>
<feature type="coiled-coil region" evidence="1">
    <location>
        <begin position="60"/>
        <end position="94"/>
    </location>
</feature>
<keyword evidence="2" id="KW-0472">Membrane</keyword>
<evidence type="ECO:0000256" key="2">
    <source>
        <dbReference type="SAM" id="Phobius"/>
    </source>
</evidence>
<keyword evidence="2" id="KW-0812">Transmembrane</keyword>
<dbReference type="KEGG" id="nwl:NWFMUON74_61740"/>
<keyword evidence="1" id="KW-0175">Coiled coil</keyword>
<accession>A0A7G1KTH8</accession>
<dbReference type="AlphaFoldDB" id="A0A7G1KTH8"/>
<name>A0A7G1KTH8_9NOCA</name>